<reference evidence="2" key="1">
    <citation type="journal article" date="2013" name="Genome Announc.">
        <title>First complete sequence of a giant linear plasmid from a micrococcus strain isolated from an extremely high-altitude lake.</title>
        <authorList>
            <person name="Dib J.R."/>
            <person name="Schuldes J."/>
            <person name="Thurmer A."/>
            <person name="Farias M.E."/>
            <person name="Daniel R."/>
            <person name="Meinhardt F."/>
        </authorList>
    </citation>
    <scope>NUCLEOTIDE SEQUENCE</scope>
    <source>
        <strain evidence="2">V7</strain>
        <plasmid evidence="2">pLMV7</plasmid>
    </source>
</reference>
<dbReference type="EMBL" id="KF577591">
    <property type="protein sequence ID" value="AGY35478.1"/>
    <property type="molecule type" value="Genomic_DNA"/>
</dbReference>
<feature type="compositionally biased region" description="Basic and acidic residues" evidence="1">
    <location>
        <begin position="9"/>
        <end position="21"/>
    </location>
</feature>
<sequence>MPSYRASRGGRDWKTDERESHGLASAAPSEVCGSIEGPRKPLEASALPICDRFTKSSRTVHVPPSATSATPIGAFSDDFHYHSRN</sequence>
<geneLocation type="plasmid" evidence="2">
    <name>pLMV7</name>
</geneLocation>
<evidence type="ECO:0000256" key="1">
    <source>
        <dbReference type="SAM" id="MobiDB-lite"/>
    </source>
</evidence>
<dbReference type="AlphaFoldDB" id="U5NWK4"/>
<accession>U5NWK4</accession>
<evidence type="ECO:0000313" key="2">
    <source>
        <dbReference type="EMBL" id="AGY35478.1"/>
    </source>
</evidence>
<feature type="region of interest" description="Disordered" evidence="1">
    <location>
        <begin position="1"/>
        <end position="40"/>
    </location>
</feature>
<name>U5NWK4_9MICC</name>
<protein>
    <submittedName>
        <fullName evidence="2">Uncharacterized protein</fullName>
    </submittedName>
</protein>
<keyword evidence="2" id="KW-0614">Plasmid</keyword>
<organism evidence="2">
    <name type="scientific">Micrococcus sp. V7</name>
    <dbReference type="NCBI Taxonomy" id="404582"/>
    <lineage>
        <taxon>Bacteria</taxon>
        <taxon>Bacillati</taxon>
        <taxon>Actinomycetota</taxon>
        <taxon>Actinomycetes</taxon>
        <taxon>Micrococcales</taxon>
        <taxon>Micrococcaceae</taxon>
        <taxon>Micrococcus</taxon>
    </lineage>
</organism>
<gene>
    <name evidence="2" type="ORF">LMV7_p00570</name>
</gene>
<proteinExistence type="predicted"/>